<organism evidence="6 7">
    <name type="scientific">Alternaria panax</name>
    <dbReference type="NCBI Taxonomy" id="48097"/>
    <lineage>
        <taxon>Eukaryota</taxon>
        <taxon>Fungi</taxon>
        <taxon>Dikarya</taxon>
        <taxon>Ascomycota</taxon>
        <taxon>Pezizomycotina</taxon>
        <taxon>Dothideomycetes</taxon>
        <taxon>Pleosporomycetidae</taxon>
        <taxon>Pleosporales</taxon>
        <taxon>Pleosporineae</taxon>
        <taxon>Pleosporaceae</taxon>
        <taxon>Alternaria</taxon>
        <taxon>Alternaria sect. Panax</taxon>
    </lineage>
</organism>
<dbReference type="CDD" id="cd00067">
    <property type="entry name" value="GAL4"/>
    <property type="match status" value="1"/>
</dbReference>
<proteinExistence type="predicted"/>
<dbReference type="SMART" id="SM00906">
    <property type="entry name" value="Fungal_trans"/>
    <property type="match status" value="1"/>
</dbReference>
<feature type="domain" description="Zn(2)-C6 fungal-type" evidence="5">
    <location>
        <begin position="29"/>
        <end position="58"/>
    </location>
</feature>
<dbReference type="InterPro" id="IPR036864">
    <property type="entry name" value="Zn2-C6_fun-type_DNA-bd_sf"/>
</dbReference>
<reference evidence="6" key="1">
    <citation type="submission" date="2021-07" db="EMBL/GenBank/DDBJ databases">
        <title>Genome Resource of American Ginseng Black Spot Pathogen Alternaria panax.</title>
        <authorList>
            <person name="Qiu C."/>
            <person name="Wang W."/>
            <person name="Liu Z."/>
        </authorList>
    </citation>
    <scope>NUCLEOTIDE SEQUENCE</scope>
    <source>
        <strain evidence="6">BNCC115425</strain>
    </source>
</reference>
<dbReference type="GO" id="GO:0003677">
    <property type="term" value="F:DNA binding"/>
    <property type="evidence" value="ECO:0007669"/>
    <property type="project" value="InterPro"/>
</dbReference>
<dbReference type="Gene3D" id="4.10.240.10">
    <property type="entry name" value="Zn(2)-C6 fungal-type DNA-binding domain"/>
    <property type="match status" value="1"/>
</dbReference>
<dbReference type="GO" id="GO:0008270">
    <property type="term" value="F:zinc ion binding"/>
    <property type="evidence" value="ECO:0007669"/>
    <property type="project" value="InterPro"/>
</dbReference>
<keyword evidence="7" id="KW-1185">Reference proteome</keyword>
<evidence type="ECO:0000256" key="2">
    <source>
        <dbReference type="ARBA" id="ARBA00022723"/>
    </source>
</evidence>
<dbReference type="SMART" id="SM00066">
    <property type="entry name" value="GAL4"/>
    <property type="match status" value="1"/>
</dbReference>
<evidence type="ECO:0000256" key="4">
    <source>
        <dbReference type="SAM" id="MobiDB-lite"/>
    </source>
</evidence>
<dbReference type="PROSITE" id="PS00463">
    <property type="entry name" value="ZN2_CY6_FUNGAL_1"/>
    <property type="match status" value="1"/>
</dbReference>
<evidence type="ECO:0000313" key="6">
    <source>
        <dbReference type="EMBL" id="KAG9193153.1"/>
    </source>
</evidence>
<dbReference type="AlphaFoldDB" id="A0AAD4IES8"/>
<dbReference type="GO" id="GO:0006351">
    <property type="term" value="P:DNA-templated transcription"/>
    <property type="evidence" value="ECO:0007669"/>
    <property type="project" value="InterPro"/>
</dbReference>
<comment type="subcellular location">
    <subcellularLocation>
        <location evidence="1">Nucleus</location>
    </subcellularLocation>
</comment>
<comment type="caution">
    <text evidence="6">The sequence shown here is derived from an EMBL/GenBank/DDBJ whole genome shotgun (WGS) entry which is preliminary data.</text>
</comment>
<evidence type="ECO:0000313" key="7">
    <source>
        <dbReference type="Proteomes" id="UP001199106"/>
    </source>
</evidence>
<keyword evidence="3" id="KW-0539">Nucleus</keyword>
<feature type="compositionally biased region" description="Polar residues" evidence="4">
    <location>
        <begin position="120"/>
        <end position="130"/>
    </location>
</feature>
<dbReference type="EMBL" id="JAANER010000002">
    <property type="protein sequence ID" value="KAG9193153.1"/>
    <property type="molecule type" value="Genomic_DNA"/>
</dbReference>
<dbReference type="InterPro" id="IPR050613">
    <property type="entry name" value="Sec_Metabolite_Reg"/>
</dbReference>
<dbReference type="InterPro" id="IPR001138">
    <property type="entry name" value="Zn2Cys6_DnaBD"/>
</dbReference>
<dbReference type="Pfam" id="PF00172">
    <property type="entry name" value="Zn_clus"/>
    <property type="match status" value="1"/>
</dbReference>
<accession>A0AAD4IES8</accession>
<evidence type="ECO:0000256" key="3">
    <source>
        <dbReference type="ARBA" id="ARBA00023242"/>
    </source>
</evidence>
<feature type="region of interest" description="Disordered" evidence="4">
    <location>
        <begin position="111"/>
        <end position="130"/>
    </location>
</feature>
<dbReference type="Pfam" id="PF04082">
    <property type="entry name" value="Fungal_trans"/>
    <property type="match status" value="1"/>
</dbReference>
<dbReference type="PROSITE" id="PS50048">
    <property type="entry name" value="ZN2_CY6_FUNGAL_2"/>
    <property type="match status" value="1"/>
</dbReference>
<dbReference type="InterPro" id="IPR007219">
    <property type="entry name" value="XnlR_reg_dom"/>
</dbReference>
<name>A0AAD4IES8_9PLEO</name>
<keyword evidence="2" id="KW-0479">Metal-binding</keyword>
<gene>
    <name evidence="6" type="ORF">G6011_03188</name>
</gene>
<evidence type="ECO:0000256" key="1">
    <source>
        <dbReference type="ARBA" id="ARBA00004123"/>
    </source>
</evidence>
<dbReference type="GO" id="GO:0005634">
    <property type="term" value="C:nucleus"/>
    <property type="evidence" value="ECO:0007669"/>
    <property type="project" value="UniProtKB-SubCell"/>
</dbReference>
<sequence length="741" mass="83145">MSSDIPTPELSSDALSPLAAASKPQRVLSCVLCAHRKVKCDRKSPCSNCIKAGAQCTSAATIPRQRRRRFPERELLDRLRHYEDLLKKNGIAFQPLHTSSNPLARLEEIRDSRDQEETRPQSSFTGDTENAQAKYEEAVALEADTSDFNRSFWHAMNRKAYDADDNTSDDDSDHSGSSRHVLRQTQIVKAWDYLYSHELHRSQDLLFCSRSADVSLSTLHPPQAQIFKLWQLYLENVDPLLKLTHTPTLQARIIDAASDISNIDPNLEALMFSIYCMAIFSLDQEQCQSIFGRPRPEIIRGYQLGAREALVSCDFLKSSNRECLTALHLYLISLKPDTDPRSLSSMLGAAVRIAQRMGIDTESTNARHSVLEAELRRRLWWSLSLFDDRMAEMTECKTTSLLPTWDCKSPLNVNDFSLRAEMTTPPAEFGVLSEALFAVMRSQIGEFVRQSSSHLDFVNPALKKFSKKASGSTNSELDEITVFDSTMEKKYLAHCDAQNPLHFLTIWTARASLAKIGFAHYLSSNSQKFGQEDDEQRDLGFAFALRLLECDTMLMTSPLIKNFRWVVYLNFPFPVYVHLVQALKRRPLGEHADRSWQAMSDNCAARLTDLEKKDSPIETKPNNPFFTIFAGLVLQAWTAREAVSAQSEPPKIVTDIKRKMALVNEKAAEVQFQTPGSGGTNSQTSELMGLGSLGPHLGATGGMNIDSGAFAMDLTQAPINFNGSPWTWPIPNWSAMPGQGW</sequence>
<dbReference type="PANTHER" id="PTHR31001:SF45">
    <property type="entry name" value="ZN(II)2CYS6 TRANSCRIPTION FACTOR (EUROFUNG)"/>
    <property type="match status" value="1"/>
</dbReference>
<dbReference type="CDD" id="cd12148">
    <property type="entry name" value="fungal_TF_MHR"/>
    <property type="match status" value="1"/>
</dbReference>
<dbReference type="SUPFAM" id="SSF57701">
    <property type="entry name" value="Zn2/Cys6 DNA-binding domain"/>
    <property type="match status" value="1"/>
</dbReference>
<dbReference type="PANTHER" id="PTHR31001">
    <property type="entry name" value="UNCHARACTERIZED TRANSCRIPTIONAL REGULATORY PROTEIN"/>
    <property type="match status" value="1"/>
</dbReference>
<dbReference type="GO" id="GO:0000981">
    <property type="term" value="F:DNA-binding transcription factor activity, RNA polymerase II-specific"/>
    <property type="evidence" value="ECO:0007669"/>
    <property type="project" value="InterPro"/>
</dbReference>
<dbReference type="Proteomes" id="UP001199106">
    <property type="component" value="Unassembled WGS sequence"/>
</dbReference>
<protein>
    <recommendedName>
        <fullName evidence="5">Zn(2)-C6 fungal-type domain-containing protein</fullName>
    </recommendedName>
</protein>
<evidence type="ECO:0000259" key="5">
    <source>
        <dbReference type="PROSITE" id="PS50048"/>
    </source>
</evidence>